<dbReference type="Proteomes" id="UP000247476">
    <property type="component" value="Unassembled WGS sequence"/>
</dbReference>
<sequence>MSENEYANANENKTPRNGGEGFLEERRSDYTDLATVESQRNDLTAEEFPEGPYGSSLLTESLGKSTPWREDQRPPNSFNYENRELHEGLNRGGYPADHNTHDESHDEYPTDSD</sequence>
<dbReference type="OrthoDB" id="2376226at2"/>
<dbReference type="RefSeq" id="WP_110838494.1">
    <property type="nucleotide sequence ID" value="NZ_QJVJ01000001.1"/>
</dbReference>
<evidence type="ECO:0000313" key="2">
    <source>
        <dbReference type="EMBL" id="PYI57453.1"/>
    </source>
</evidence>
<name>A0A2V5KGH4_9BACL</name>
<feature type="region of interest" description="Disordered" evidence="1">
    <location>
        <begin position="1"/>
        <end position="113"/>
    </location>
</feature>
<feature type="compositionally biased region" description="Basic and acidic residues" evidence="1">
    <location>
        <begin position="98"/>
        <end position="113"/>
    </location>
</feature>
<dbReference type="EMBL" id="QJVJ01000001">
    <property type="protein sequence ID" value="PYI57453.1"/>
    <property type="molecule type" value="Genomic_DNA"/>
</dbReference>
<accession>A0A2V5KGH4</accession>
<proteinExistence type="predicted"/>
<dbReference type="AlphaFoldDB" id="A0A2V5KGH4"/>
<organism evidence="2 3">
    <name type="scientific">Paenibacillus flagellatus</name>
    <dbReference type="NCBI Taxonomy" id="2211139"/>
    <lineage>
        <taxon>Bacteria</taxon>
        <taxon>Bacillati</taxon>
        <taxon>Bacillota</taxon>
        <taxon>Bacilli</taxon>
        <taxon>Bacillales</taxon>
        <taxon>Paenibacillaceae</taxon>
        <taxon>Paenibacillus</taxon>
    </lineage>
</organism>
<protein>
    <recommendedName>
        <fullName evidence="4">Cytosolic protein</fullName>
    </recommendedName>
</protein>
<keyword evidence="3" id="KW-1185">Reference proteome</keyword>
<evidence type="ECO:0000256" key="1">
    <source>
        <dbReference type="SAM" id="MobiDB-lite"/>
    </source>
</evidence>
<reference evidence="2 3" key="1">
    <citation type="submission" date="2018-05" db="EMBL/GenBank/DDBJ databases">
        <title>Paenibacillus flagellatus sp. nov., isolated from selenium mineral soil.</title>
        <authorList>
            <person name="Dai X."/>
        </authorList>
    </citation>
    <scope>NUCLEOTIDE SEQUENCE [LARGE SCALE GENOMIC DNA]</scope>
    <source>
        <strain evidence="2 3">DXL2</strain>
    </source>
</reference>
<comment type="caution">
    <text evidence="2">The sequence shown here is derived from an EMBL/GenBank/DDBJ whole genome shotgun (WGS) entry which is preliminary data.</text>
</comment>
<evidence type="ECO:0008006" key="4">
    <source>
        <dbReference type="Google" id="ProtNLM"/>
    </source>
</evidence>
<gene>
    <name evidence="2" type="ORF">DLM86_03175</name>
</gene>
<evidence type="ECO:0000313" key="3">
    <source>
        <dbReference type="Proteomes" id="UP000247476"/>
    </source>
</evidence>
<feature type="compositionally biased region" description="Polar residues" evidence="1">
    <location>
        <begin position="1"/>
        <end position="12"/>
    </location>
</feature>